<dbReference type="EMBL" id="QPJB01000005">
    <property type="protein sequence ID" value="RCW34976.1"/>
    <property type="molecule type" value="Genomic_DNA"/>
</dbReference>
<comment type="caution">
    <text evidence="4">The sequence shown here is derived from an EMBL/GenBank/DDBJ whole genome shotgun (WGS) entry which is preliminary data.</text>
</comment>
<evidence type="ECO:0000313" key="6">
    <source>
        <dbReference type="Proteomes" id="UP000253065"/>
    </source>
</evidence>
<evidence type="ECO:0000313" key="3">
    <source>
        <dbReference type="EMBL" id="RCW29400.1"/>
    </source>
</evidence>
<name>A0A368V1L8_MARNT</name>
<reference evidence="4 5" key="1">
    <citation type="submission" date="2018-07" db="EMBL/GenBank/DDBJ databases">
        <title>Freshwater and sediment microbial communities from various areas in North America, analyzing microbe dynamics in response to fracking.</title>
        <authorList>
            <person name="Lamendella R."/>
        </authorList>
    </citation>
    <scope>NUCLEOTIDE SEQUENCE [LARGE SCALE GENOMIC DNA]</scope>
    <source>
        <strain evidence="4 5">114E</strain>
        <strain evidence="1 6">114E_o</strain>
    </source>
</reference>
<proteinExistence type="predicted"/>
<accession>A0A368V1L8</accession>
<evidence type="ECO:0000313" key="1">
    <source>
        <dbReference type="EMBL" id="RBP68451.1"/>
    </source>
</evidence>
<dbReference type="Proteomes" id="UP000253065">
    <property type="component" value="Unassembled WGS sequence"/>
</dbReference>
<dbReference type="AlphaFoldDB" id="A0A368V1L8"/>
<dbReference type="EMBL" id="QNSA01000005">
    <property type="protein sequence ID" value="RBP74227.1"/>
    <property type="molecule type" value="Genomic_DNA"/>
</dbReference>
<sequence length="27" mass="3186">MLWDYRLSSTLSLYLSIYIFKITSLAS</sequence>
<protein>
    <submittedName>
        <fullName evidence="4">Uncharacterized protein</fullName>
    </submittedName>
</protein>
<dbReference type="Proteomes" id="UP000252795">
    <property type="component" value="Unassembled WGS sequence"/>
</dbReference>
<evidence type="ECO:0000313" key="4">
    <source>
        <dbReference type="EMBL" id="RCW34976.1"/>
    </source>
</evidence>
<keyword evidence="6" id="KW-1185">Reference proteome</keyword>
<evidence type="ECO:0000313" key="2">
    <source>
        <dbReference type="EMBL" id="RBP74227.1"/>
    </source>
</evidence>
<feature type="non-terminal residue" evidence="4">
    <location>
        <position position="27"/>
    </location>
</feature>
<dbReference type="EMBL" id="QPJB01000025">
    <property type="protein sequence ID" value="RCW29400.1"/>
    <property type="molecule type" value="Genomic_DNA"/>
</dbReference>
<gene>
    <name evidence="4" type="ORF">DET51_105356</name>
    <name evidence="3" type="ORF">DET51_1256</name>
    <name evidence="2" type="ORF">DET64_105357</name>
    <name evidence="1" type="ORF">DET64_1256</name>
</gene>
<dbReference type="EMBL" id="QNSA01000025">
    <property type="protein sequence ID" value="RBP68451.1"/>
    <property type="molecule type" value="Genomic_DNA"/>
</dbReference>
<organism evidence="4 5">
    <name type="scientific">Marinobacter nauticus</name>
    <name type="common">Marinobacter hydrocarbonoclasticus</name>
    <name type="synonym">Marinobacter aquaeolei</name>
    <dbReference type="NCBI Taxonomy" id="2743"/>
    <lineage>
        <taxon>Bacteria</taxon>
        <taxon>Pseudomonadati</taxon>
        <taxon>Pseudomonadota</taxon>
        <taxon>Gammaproteobacteria</taxon>
        <taxon>Pseudomonadales</taxon>
        <taxon>Marinobacteraceae</taxon>
        <taxon>Marinobacter</taxon>
    </lineage>
</organism>
<evidence type="ECO:0000313" key="5">
    <source>
        <dbReference type="Proteomes" id="UP000252795"/>
    </source>
</evidence>